<dbReference type="Proteomes" id="UP000284120">
    <property type="component" value="Unassembled WGS sequence"/>
</dbReference>
<proteinExistence type="predicted"/>
<evidence type="ECO:0000313" key="2">
    <source>
        <dbReference type="Proteomes" id="UP000284120"/>
    </source>
</evidence>
<accession>A0A3S3PCK6</accession>
<evidence type="ECO:0000313" key="1">
    <source>
        <dbReference type="EMBL" id="RWU08608.1"/>
    </source>
</evidence>
<dbReference type="Gene3D" id="3.40.50.2000">
    <property type="entry name" value="Glycogen Phosphorylase B"/>
    <property type="match status" value="1"/>
</dbReference>
<dbReference type="EMBL" id="SAYW01000002">
    <property type="protein sequence ID" value="RWU08608.1"/>
    <property type="molecule type" value="Genomic_DNA"/>
</dbReference>
<keyword evidence="2" id="KW-1185">Reference proteome</keyword>
<comment type="caution">
    <text evidence="1">The sequence shown here is derived from an EMBL/GenBank/DDBJ whole genome shotgun (WGS) entry which is preliminary data.</text>
</comment>
<organism evidence="1 2">
    <name type="scientific">Pedobacter chitinilyticus</name>
    <dbReference type="NCBI Taxonomy" id="2233776"/>
    <lineage>
        <taxon>Bacteria</taxon>
        <taxon>Pseudomonadati</taxon>
        <taxon>Bacteroidota</taxon>
        <taxon>Sphingobacteriia</taxon>
        <taxon>Sphingobacteriales</taxon>
        <taxon>Sphingobacteriaceae</taxon>
        <taxon>Pedobacter</taxon>
    </lineage>
</organism>
<reference evidence="1 2" key="1">
    <citation type="submission" date="2018-06" db="EMBL/GenBank/DDBJ databases">
        <title>Pedobacter endophyticus sp. nov., an endophytic bacterium isolated from a leaf of Triticum aestivum.</title>
        <authorList>
            <person name="Zhang L."/>
        </authorList>
    </citation>
    <scope>NUCLEOTIDE SEQUENCE [LARGE SCALE GENOMIC DNA]</scope>
    <source>
        <strain evidence="1 2">CM134L-2</strain>
    </source>
</reference>
<keyword evidence="1" id="KW-0808">Transferase</keyword>
<protein>
    <submittedName>
        <fullName evidence="1">Glycosyltransferase family 1 protein</fullName>
    </submittedName>
</protein>
<dbReference type="RefSeq" id="WP_113647122.1">
    <property type="nucleotide sequence ID" value="NZ_QMHN01000002.1"/>
</dbReference>
<dbReference type="SUPFAM" id="SSF53756">
    <property type="entry name" value="UDP-Glycosyltransferase/glycogen phosphorylase"/>
    <property type="match status" value="1"/>
</dbReference>
<name>A0A3S3PCK6_9SPHI</name>
<gene>
    <name evidence="1" type="ORF">DPV69_09575</name>
</gene>
<dbReference type="OrthoDB" id="7374792at2"/>
<dbReference type="AlphaFoldDB" id="A0A3S3PCK6"/>
<dbReference type="GO" id="GO:0016740">
    <property type="term" value="F:transferase activity"/>
    <property type="evidence" value="ECO:0007669"/>
    <property type="project" value="UniProtKB-KW"/>
</dbReference>
<sequence>MSYNICIYYKLEPEEDKFFKNDYIVRRFLRRLLGRQKIGGIGRVYLNLLKSLKELNIQFSINKPFHKLEKNDIPIVLGRGKHCLKGYNQPNKIIAGIALMTHPSEWPDLCKEYPVVKYLQHSKWANEVYVKYYGNQICDTWFSGIDIEKWKPASSERKIDFLIYQKFHWDIEKKTEELLTPIISKLKENNYSFDIIKYGNYKEKDYFKKLSNTKALLFFSEHESQGFACCEAMSMNIPVLAWEQGLCLDPNRFRWNDPIIPASSVPFFSEVCGMTFKDSADFNDVLPKFINKIKIDKFQPREFIKKHLSLKKSGLRLIEIIETVYNEYY</sequence>